<evidence type="ECO:0000313" key="12">
    <source>
        <dbReference type="EMBL" id="STC90518.1"/>
    </source>
</evidence>
<dbReference type="OrthoDB" id="6638354at2"/>
<organism evidence="12 14">
    <name type="scientific">Edwardsiella hoshinae</name>
    <dbReference type="NCBI Taxonomy" id="93378"/>
    <lineage>
        <taxon>Bacteria</taxon>
        <taxon>Pseudomonadati</taxon>
        <taxon>Pseudomonadota</taxon>
        <taxon>Gammaproteobacteria</taxon>
        <taxon>Enterobacterales</taxon>
        <taxon>Hafniaceae</taxon>
        <taxon>Edwardsiella</taxon>
    </lineage>
</organism>
<evidence type="ECO:0000256" key="9">
    <source>
        <dbReference type="ARBA" id="ARBA00023288"/>
    </source>
</evidence>
<dbReference type="SUPFAM" id="SSF50370">
    <property type="entry name" value="Ricin B-like lectins"/>
    <property type="match status" value="1"/>
</dbReference>
<gene>
    <name evidence="11" type="ORF">A9798_12395</name>
    <name evidence="12" type="ORF">NCTC12121_02633</name>
</gene>
<comment type="subcellular location">
    <subcellularLocation>
        <location evidence="1">Cell outer membrane</location>
        <topology evidence="1">Lipid-anchor</topology>
    </subcellularLocation>
</comment>
<keyword evidence="4" id="KW-0430">Lectin</keyword>
<keyword evidence="2" id="KW-0800">Toxin</keyword>
<keyword evidence="8" id="KW-0998">Cell outer membrane</keyword>
<evidence type="ECO:0000256" key="1">
    <source>
        <dbReference type="ARBA" id="ARBA00004459"/>
    </source>
</evidence>
<keyword evidence="7" id="KW-0564">Palmitate</keyword>
<keyword evidence="6" id="KW-0472">Membrane</keyword>
<keyword evidence="5" id="KW-0843">Virulence</keyword>
<dbReference type="EMBL" id="UFXZ01000001">
    <property type="protein sequence ID" value="STC90518.1"/>
    <property type="molecule type" value="Genomic_DNA"/>
</dbReference>
<evidence type="ECO:0000256" key="2">
    <source>
        <dbReference type="ARBA" id="ARBA00022656"/>
    </source>
</evidence>
<evidence type="ECO:0000313" key="11">
    <source>
        <dbReference type="EMBL" id="AOV97669.1"/>
    </source>
</evidence>
<keyword evidence="13" id="KW-1185">Reference proteome</keyword>
<dbReference type="RefSeq" id="WP_024524949.1">
    <property type="nucleotide sequence ID" value="NZ_CP016043.1"/>
</dbReference>
<keyword evidence="9" id="KW-0449">Lipoprotein</keyword>
<reference evidence="11 13" key="1">
    <citation type="submission" date="2016-06" db="EMBL/GenBank/DDBJ databases">
        <title>Complete genome sequence of Edwardsiella hoshinae ATCC 35051.</title>
        <authorList>
            <person name="Reichley S.R."/>
            <person name="Waldbieser G.C."/>
            <person name="Lawrence M.L."/>
            <person name="Griffin M.J."/>
        </authorList>
    </citation>
    <scope>NUCLEOTIDE SEQUENCE [LARGE SCALE GENOMIC DNA]</scope>
    <source>
        <strain evidence="11 13">ATCC 35051</strain>
    </source>
</reference>
<evidence type="ECO:0000256" key="5">
    <source>
        <dbReference type="ARBA" id="ARBA00023026"/>
    </source>
</evidence>
<dbReference type="AlphaFoldDB" id="A0A376DJI3"/>
<dbReference type="InterPro" id="IPR003559">
    <property type="entry name" value="CDtoxinC"/>
</dbReference>
<dbReference type="PRINTS" id="PR01389">
    <property type="entry name" value="CDTOXINC"/>
</dbReference>
<dbReference type="InterPro" id="IPR035992">
    <property type="entry name" value="Ricin_B-like_lectins"/>
</dbReference>
<keyword evidence="3 10" id="KW-0732">Signal</keyword>
<dbReference type="GO" id="GO:0009279">
    <property type="term" value="C:cell outer membrane"/>
    <property type="evidence" value="ECO:0007669"/>
    <property type="project" value="UniProtKB-SubCell"/>
</dbReference>
<protein>
    <submittedName>
        <fullName evidence="12">Cytolethal distending toxin A/C family</fullName>
    </submittedName>
</protein>
<name>A0A376DJI3_9GAMM</name>
<dbReference type="Proteomes" id="UP000255248">
    <property type="component" value="Unassembled WGS sequence"/>
</dbReference>
<evidence type="ECO:0000256" key="3">
    <source>
        <dbReference type="ARBA" id="ARBA00022729"/>
    </source>
</evidence>
<feature type="signal peptide" evidence="10">
    <location>
        <begin position="1"/>
        <end position="24"/>
    </location>
</feature>
<dbReference type="Gene3D" id="2.80.10.50">
    <property type="match status" value="1"/>
</dbReference>
<dbReference type="KEGG" id="eho:A9798_12395"/>
<dbReference type="Pfam" id="PF03498">
    <property type="entry name" value="CDtoxinA"/>
    <property type="match status" value="1"/>
</dbReference>
<dbReference type="CDD" id="cd23413">
    <property type="entry name" value="beta-trefoil_Ricin_CdtC"/>
    <property type="match status" value="1"/>
</dbReference>
<reference evidence="12 14" key="2">
    <citation type="submission" date="2018-06" db="EMBL/GenBank/DDBJ databases">
        <authorList>
            <consortium name="Pathogen Informatics"/>
            <person name="Doyle S."/>
        </authorList>
    </citation>
    <scope>NUCLEOTIDE SEQUENCE [LARGE SCALE GENOMIC DNA]</scope>
    <source>
        <strain evidence="12 14">NCTC12121</strain>
    </source>
</reference>
<evidence type="ECO:0000256" key="8">
    <source>
        <dbReference type="ARBA" id="ARBA00023237"/>
    </source>
</evidence>
<dbReference type="GO" id="GO:0030246">
    <property type="term" value="F:carbohydrate binding"/>
    <property type="evidence" value="ECO:0007669"/>
    <property type="project" value="UniProtKB-KW"/>
</dbReference>
<evidence type="ECO:0000256" key="7">
    <source>
        <dbReference type="ARBA" id="ARBA00023139"/>
    </source>
</evidence>
<proteinExistence type="predicted"/>
<evidence type="ECO:0000313" key="13">
    <source>
        <dbReference type="Proteomes" id="UP000175893"/>
    </source>
</evidence>
<sequence length="192" mass="20631">MKKNSIIIISAFLLLNLLSGCSSSEKKVQLGAFETGANSPAGENNSLFSLTNIQSGFMINSVLDQSGREISAWRMTQQETPVEVLVTSPSGWVQFNDPLTNQCLNALSGRSLAKGSCDGKASLFILIPSTTGAVQIQSVVSGMCIVDKENEAFFKFGKCVADFTQPQLIVPEKNLWMLNPPVTVSTLAPINI</sequence>
<accession>A0A376DJI3</accession>
<dbReference type="PROSITE" id="PS51257">
    <property type="entry name" value="PROKAR_LIPOPROTEIN"/>
    <property type="match status" value="1"/>
</dbReference>
<dbReference type="InterPro" id="IPR003558">
    <property type="entry name" value="CDtoxinA/C"/>
</dbReference>
<feature type="chain" id="PRO_5017052276" evidence="10">
    <location>
        <begin position="25"/>
        <end position="192"/>
    </location>
</feature>
<dbReference type="Proteomes" id="UP000175893">
    <property type="component" value="Chromosome"/>
</dbReference>
<evidence type="ECO:0000256" key="6">
    <source>
        <dbReference type="ARBA" id="ARBA00023136"/>
    </source>
</evidence>
<evidence type="ECO:0000313" key="14">
    <source>
        <dbReference type="Proteomes" id="UP000255248"/>
    </source>
</evidence>
<evidence type="ECO:0000256" key="4">
    <source>
        <dbReference type="ARBA" id="ARBA00022734"/>
    </source>
</evidence>
<evidence type="ECO:0000256" key="10">
    <source>
        <dbReference type="SAM" id="SignalP"/>
    </source>
</evidence>
<dbReference type="GO" id="GO:0090729">
    <property type="term" value="F:toxin activity"/>
    <property type="evidence" value="ECO:0007669"/>
    <property type="project" value="UniProtKB-KW"/>
</dbReference>
<dbReference type="EMBL" id="CP016043">
    <property type="protein sequence ID" value="AOV97669.1"/>
    <property type="molecule type" value="Genomic_DNA"/>
</dbReference>